<sequence>MRESSSSSFDPYSWRNFYFHVDREEATRLLCQPDSDLGTFLIRDSTTPGSYALSVREELSGDQQVRHYLIEPVEADNGKTNVKIADQYFVDIPALLNHFKMRILANVSLVCPLRKAAINRMIALYSFEGQEPTDLSFEKNEILDIIEKPQEEWWEARNALGNVGLVPGNYLVRLPASFHAQLDEVLMQRDSPDSSVSENRLSGASVLSDTNDDILNNTQLSETPHMPTLARVILDRRPNVYDTEALRLKKGDMLKVTKLHPSGICEGILNGKRGTFPFTYVEFVDDEDAAATPTPV</sequence>
<dbReference type="AlphaFoldDB" id="A0A498SBW0"/>
<dbReference type="InterPro" id="IPR051184">
    <property type="entry name" value="Tyrosine-phos_adapter"/>
</dbReference>
<dbReference type="OrthoDB" id="9204160at2759"/>
<evidence type="ECO:0000259" key="5">
    <source>
        <dbReference type="PROSITE" id="PS50001"/>
    </source>
</evidence>
<keyword evidence="1 4" id="KW-0728">SH3 domain</keyword>
<evidence type="ECO:0000313" key="8">
    <source>
        <dbReference type="Proteomes" id="UP000276991"/>
    </source>
</evidence>
<dbReference type="PANTHER" id="PTHR19969">
    <property type="entry name" value="SH2-SH3 ADAPTOR PROTEIN-RELATED"/>
    <property type="match status" value="1"/>
</dbReference>
<evidence type="ECO:0000256" key="4">
    <source>
        <dbReference type="PROSITE-ProRule" id="PRU00192"/>
    </source>
</evidence>
<dbReference type="GO" id="GO:0007167">
    <property type="term" value="P:enzyme-linked receptor protein signaling pathway"/>
    <property type="evidence" value="ECO:0007669"/>
    <property type="project" value="TreeGrafter"/>
</dbReference>
<dbReference type="GO" id="GO:0035591">
    <property type="term" value="F:signaling adaptor activity"/>
    <property type="evidence" value="ECO:0007669"/>
    <property type="project" value="TreeGrafter"/>
</dbReference>
<dbReference type="PRINTS" id="PR00401">
    <property type="entry name" value="SH2DOMAIN"/>
</dbReference>
<evidence type="ECO:0000259" key="6">
    <source>
        <dbReference type="PROSITE" id="PS50002"/>
    </source>
</evidence>
<dbReference type="GO" id="GO:0030971">
    <property type="term" value="F:receptor tyrosine kinase binding"/>
    <property type="evidence" value="ECO:0007669"/>
    <property type="project" value="TreeGrafter"/>
</dbReference>
<dbReference type="InterPro" id="IPR000980">
    <property type="entry name" value="SH2"/>
</dbReference>
<dbReference type="SUPFAM" id="SSF55550">
    <property type="entry name" value="SH2 domain"/>
    <property type="match status" value="1"/>
</dbReference>
<dbReference type="SMART" id="SM00326">
    <property type="entry name" value="SH3"/>
    <property type="match status" value="2"/>
</dbReference>
<dbReference type="Pfam" id="PF00018">
    <property type="entry name" value="SH3_1"/>
    <property type="match status" value="1"/>
</dbReference>
<dbReference type="InterPro" id="IPR001452">
    <property type="entry name" value="SH3_domain"/>
</dbReference>
<dbReference type="Proteomes" id="UP000276991">
    <property type="component" value="Unassembled WGS sequence"/>
</dbReference>
<organism evidence="7 8">
    <name type="scientific">Acanthocheilonema viteae</name>
    <name type="common">Filarial nematode worm</name>
    <name type="synonym">Dipetalonema viteae</name>
    <dbReference type="NCBI Taxonomy" id="6277"/>
    <lineage>
        <taxon>Eukaryota</taxon>
        <taxon>Metazoa</taxon>
        <taxon>Ecdysozoa</taxon>
        <taxon>Nematoda</taxon>
        <taxon>Chromadorea</taxon>
        <taxon>Rhabditida</taxon>
        <taxon>Spirurina</taxon>
        <taxon>Spiruromorpha</taxon>
        <taxon>Filarioidea</taxon>
        <taxon>Onchocercidae</taxon>
        <taxon>Acanthocheilonema</taxon>
    </lineage>
</organism>
<evidence type="ECO:0000256" key="3">
    <source>
        <dbReference type="PROSITE-ProRule" id="PRU00191"/>
    </source>
</evidence>
<gene>
    <name evidence="7" type="ORF">NAV_LOCUS1432</name>
</gene>
<dbReference type="PANTHER" id="PTHR19969:SF5">
    <property type="entry name" value="CRK-LIKE PROTEIN"/>
    <property type="match status" value="1"/>
</dbReference>
<proteinExistence type="predicted"/>
<keyword evidence="2 3" id="KW-0727">SH2 domain</keyword>
<dbReference type="InterPro" id="IPR036860">
    <property type="entry name" value="SH2_dom_sf"/>
</dbReference>
<dbReference type="PROSITE" id="PS50001">
    <property type="entry name" value="SH2"/>
    <property type="match status" value="1"/>
</dbReference>
<feature type="domain" description="SH3" evidence="6">
    <location>
        <begin position="225"/>
        <end position="286"/>
    </location>
</feature>
<feature type="domain" description="SH3" evidence="6">
    <location>
        <begin position="116"/>
        <end position="176"/>
    </location>
</feature>
<reference evidence="7 8" key="1">
    <citation type="submission" date="2018-08" db="EMBL/GenBank/DDBJ databases">
        <authorList>
            <person name="Laetsch R D."/>
            <person name="Stevens L."/>
            <person name="Kumar S."/>
            <person name="Blaxter L. M."/>
        </authorList>
    </citation>
    <scope>NUCLEOTIDE SEQUENCE [LARGE SCALE GENOMIC DNA]</scope>
</reference>
<dbReference type="SMART" id="SM00252">
    <property type="entry name" value="SH2"/>
    <property type="match status" value="1"/>
</dbReference>
<feature type="domain" description="SH2" evidence="5">
    <location>
        <begin position="14"/>
        <end position="113"/>
    </location>
</feature>
<dbReference type="PROSITE" id="PS50002">
    <property type="entry name" value="SH3"/>
    <property type="match status" value="2"/>
</dbReference>
<dbReference type="STRING" id="6277.A0A498SBW0"/>
<dbReference type="PRINTS" id="PR00452">
    <property type="entry name" value="SH3DOMAIN"/>
</dbReference>
<dbReference type="Pfam" id="PF00017">
    <property type="entry name" value="SH2"/>
    <property type="match status" value="1"/>
</dbReference>
<dbReference type="Pfam" id="PF07653">
    <property type="entry name" value="SH3_2"/>
    <property type="match status" value="1"/>
</dbReference>
<protein>
    <submittedName>
        <fullName evidence="7">Uncharacterized protein</fullName>
    </submittedName>
</protein>
<dbReference type="GO" id="GO:0005737">
    <property type="term" value="C:cytoplasm"/>
    <property type="evidence" value="ECO:0007669"/>
    <property type="project" value="TreeGrafter"/>
</dbReference>
<name>A0A498SBW0_ACAVI</name>
<dbReference type="CDD" id="cd00173">
    <property type="entry name" value="SH2"/>
    <property type="match status" value="1"/>
</dbReference>
<dbReference type="Gene3D" id="2.30.30.40">
    <property type="entry name" value="SH3 Domains"/>
    <property type="match status" value="2"/>
</dbReference>
<dbReference type="GO" id="GO:0016477">
    <property type="term" value="P:cell migration"/>
    <property type="evidence" value="ECO:0007669"/>
    <property type="project" value="TreeGrafter"/>
</dbReference>
<keyword evidence="8" id="KW-1185">Reference proteome</keyword>
<dbReference type="EMBL" id="UPTC01000124">
    <property type="protein sequence ID" value="VBB26602.1"/>
    <property type="molecule type" value="Genomic_DNA"/>
</dbReference>
<dbReference type="InterPro" id="IPR036028">
    <property type="entry name" value="SH3-like_dom_sf"/>
</dbReference>
<dbReference type="SUPFAM" id="SSF50044">
    <property type="entry name" value="SH3-domain"/>
    <property type="match status" value="2"/>
</dbReference>
<evidence type="ECO:0000313" key="7">
    <source>
        <dbReference type="EMBL" id="VBB26602.1"/>
    </source>
</evidence>
<accession>A0A498SBW0</accession>
<dbReference type="Gene3D" id="3.30.505.10">
    <property type="entry name" value="SH2 domain"/>
    <property type="match status" value="1"/>
</dbReference>
<evidence type="ECO:0000256" key="2">
    <source>
        <dbReference type="ARBA" id="ARBA00022999"/>
    </source>
</evidence>
<evidence type="ECO:0000256" key="1">
    <source>
        <dbReference type="ARBA" id="ARBA00022443"/>
    </source>
</evidence>